<keyword evidence="6" id="KW-1185">Reference proteome</keyword>
<feature type="domain" description="ABC transporter" evidence="4">
    <location>
        <begin position="5"/>
        <end position="226"/>
    </location>
</feature>
<evidence type="ECO:0000256" key="1">
    <source>
        <dbReference type="ARBA" id="ARBA00022448"/>
    </source>
</evidence>
<keyword evidence="3 5" id="KW-0067">ATP-binding</keyword>
<accession>A0ABX6D770</accession>
<evidence type="ECO:0000313" key="6">
    <source>
        <dbReference type="Proteomes" id="UP000373269"/>
    </source>
</evidence>
<dbReference type="CDD" id="cd03230">
    <property type="entry name" value="ABC_DR_subfamily_A"/>
    <property type="match status" value="1"/>
</dbReference>
<name>A0ABX6D770_9BACI</name>
<sequence length="292" mass="33450">MKMMMEIQDISKQYKGKKILDNACLSIYAHQIIALVGKNGSGKSTLLKIIAGLIDTDNGAVIKHQQSLKIGYVPEITPSHILFTPEEYLFHMGRIRGMAPKQLQQKIDDLLEMFHLQESRNSRIIHFSKGMKQKVIIMQAMLENTDLLILDEPLSGLDPKAQSDLEETLSILKDNGLSIVLTCHETKLLQHLVDTVFVIQNNKIIQTDSFSSNHTQHNRLIFEIADPALLENLLPFLDIQQQNQVNSDHFEIVTVIKLEDTSQILEDLLRNHASIKQLMPINYQEEHFYRQF</sequence>
<evidence type="ECO:0000259" key="4">
    <source>
        <dbReference type="PROSITE" id="PS50893"/>
    </source>
</evidence>
<dbReference type="RefSeq" id="WP_369594993.1">
    <property type="nucleotide sequence ID" value="NZ_CP045835.1"/>
</dbReference>
<dbReference type="GO" id="GO:0005524">
    <property type="term" value="F:ATP binding"/>
    <property type="evidence" value="ECO:0007669"/>
    <property type="project" value="UniProtKB-KW"/>
</dbReference>
<dbReference type="Gene3D" id="3.40.50.300">
    <property type="entry name" value="P-loop containing nucleotide triphosphate hydrolases"/>
    <property type="match status" value="1"/>
</dbReference>
<keyword evidence="2" id="KW-0547">Nucleotide-binding</keyword>
<protein>
    <submittedName>
        <fullName evidence="5">ATP-binding cassette domain-containing protein</fullName>
    </submittedName>
</protein>
<dbReference type="Proteomes" id="UP000373269">
    <property type="component" value="Chromosome"/>
</dbReference>
<keyword evidence="1" id="KW-0813">Transport</keyword>
<organism evidence="5 6">
    <name type="scientific">Lysinibacillus pakistanensis</name>
    <dbReference type="NCBI Taxonomy" id="759811"/>
    <lineage>
        <taxon>Bacteria</taxon>
        <taxon>Bacillati</taxon>
        <taxon>Bacillota</taxon>
        <taxon>Bacilli</taxon>
        <taxon>Bacillales</taxon>
        <taxon>Bacillaceae</taxon>
        <taxon>Lysinibacillus</taxon>
    </lineage>
</organism>
<gene>
    <name evidence="5" type="ORF">GDS87_06605</name>
</gene>
<dbReference type="InterPro" id="IPR003593">
    <property type="entry name" value="AAA+_ATPase"/>
</dbReference>
<dbReference type="PANTHER" id="PTHR42939:SF1">
    <property type="entry name" value="ABC TRANSPORTER ATP-BINDING PROTEIN ALBC-RELATED"/>
    <property type="match status" value="1"/>
</dbReference>
<dbReference type="InterPro" id="IPR003439">
    <property type="entry name" value="ABC_transporter-like_ATP-bd"/>
</dbReference>
<dbReference type="InterPro" id="IPR051782">
    <property type="entry name" value="ABC_Transporter_VariousFunc"/>
</dbReference>
<dbReference type="PROSITE" id="PS50893">
    <property type="entry name" value="ABC_TRANSPORTER_2"/>
    <property type="match status" value="1"/>
</dbReference>
<dbReference type="SUPFAM" id="SSF52540">
    <property type="entry name" value="P-loop containing nucleoside triphosphate hydrolases"/>
    <property type="match status" value="1"/>
</dbReference>
<evidence type="ECO:0000313" key="5">
    <source>
        <dbReference type="EMBL" id="QGG50643.1"/>
    </source>
</evidence>
<proteinExistence type="predicted"/>
<dbReference type="InterPro" id="IPR027417">
    <property type="entry name" value="P-loop_NTPase"/>
</dbReference>
<dbReference type="PANTHER" id="PTHR42939">
    <property type="entry name" value="ABC TRANSPORTER ATP-BINDING PROTEIN ALBC-RELATED"/>
    <property type="match status" value="1"/>
</dbReference>
<evidence type="ECO:0000256" key="3">
    <source>
        <dbReference type="ARBA" id="ARBA00022840"/>
    </source>
</evidence>
<evidence type="ECO:0000256" key="2">
    <source>
        <dbReference type="ARBA" id="ARBA00022741"/>
    </source>
</evidence>
<dbReference type="Pfam" id="PF00005">
    <property type="entry name" value="ABC_tran"/>
    <property type="match status" value="1"/>
</dbReference>
<dbReference type="EMBL" id="CP045835">
    <property type="protein sequence ID" value="QGG50643.1"/>
    <property type="molecule type" value="Genomic_DNA"/>
</dbReference>
<reference evidence="5 6" key="1">
    <citation type="submission" date="2019-11" db="EMBL/GenBank/DDBJ databases">
        <title>Whole Genome Sequencing and Comparative Genomic Analyses of Lysinibacillus pakistanensis LZH-9, a Halotolerant Strain with Excellent COD Removal Capability.</title>
        <authorList>
            <person name="Zhou H."/>
        </authorList>
    </citation>
    <scope>NUCLEOTIDE SEQUENCE [LARGE SCALE GENOMIC DNA]</scope>
    <source>
        <strain evidence="5 6">LZH-9</strain>
    </source>
</reference>
<dbReference type="SMART" id="SM00382">
    <property type="entry name" value="AAA"/>
    <property type="match status" value="1"/>
</dbReference>